<dbReference type="NCBIfam" id="TIGR01129">
    <property type="entry name" value="secD"/>
    <property type="match status" value="1"/>
</dbReference>
<keyword evidence="6 9" id="KW-1133">Transmembrane helix</keyword>
<feature type="transmembrane region" description="Helical" evidence="9">
    <location>
        <begin position="569"/>
        <end position="589"/>
    </location>
</feature>
<dbReference type="InterPro" id="IPR027398">
    <property type="entry name" value="SecD-TM"/>
</dbReference>
<feature type="transmembrane region" description="Helical" evidence="9">
    <location>
        <begin position="469"/>
        <end position="492"/>
    </location>
</feature>
<dbReference type="Gene3D" id="3.30.70.3400">
    <property type="match status" value="1"/>
</dbReference>
<evidence type="ECO:0000256" key="6">
    <source>
        <dbReference type="ARBA" id="ARBA00022989"/>
    </source>
</evidence>
<dbReference type="PANTHER" id="PTHR30081">
    <property type="entry name" value="PROTEIN-EXPORT MEMBRANE PROTEIN SEC"/>
    <property type="match status" value="1"/>
</dbReference>
<dbReference type="GO" id="GO:0005886">
    <property type="term" value="C:plasma membrane"/>
    <property type="evidence" value="ECO:0007669"/>
    <property type="project" value="UniProtKB-SubCell"/>
</dbReference>
<dbReference type="InterPro" id="IPR054384">
    <property type="entry name" value="SecDF_P1_head"/>
</dbReference>
<dbReference type="PATRIC" id="fig|43658.6.peg.38"/>
<evidence type="ECO:0000256" key="3">
    <source>
        <dbReference type="ARBA" id="ARBA00022475"/>
    </source>
</evidence>
<keyword evidence="5 9" id="KW-0653">Protein transport</keyword>
<gene>
    <name evidence="9" type="primary">secD</name>
    <name evidence="14" type="ORF">AC626_00165</name>
</gene>
<dbReference type="GO" id="GO:0015450">
    <property type="term" value="F:protein-transporting ATPase activity"/>
    <property type="evidence" value="ECO:0007669"/>
    <property type="project" value="InterPro"/>
</dbReference>
<evidence type="ECO:0000313" key="14">
    <source>
        <dbReference type="EMBL" id="KNC69195.1"/>
    </source>
</evidence>
<comment type="subcellular location">
    <subcellularLocation>
        <location evidence="1 9">Cell membrane</location>
        <topology evidence="1 9">Multi-pass membrane protein</topology>
    </subcellularLocation>
</comment>
<comment type="caution">
    <text evidence="14">The sequence shown here is derived from an EMBL/GenBank/DDBJ whole genome shotgun (WGS) entry which is preliminary data.</text>
</comment>
<dbReference type="Pfam" id="PF13721">
    <property type="entry name" value="SecD-TM1"/>
    <property type="match status" value="1"/>
</dbReference>
<comment type="subunit">
    <text evidence="9">Forms a complex with SecF. Part of the essential Sec protein translocation apparatus which comprises SecA, SecYEG and auxiliary proteins SecDF-YajC and YidC.</text>
</comment>
<dbReference type="PRINTS" id="PR00702">
    <property type="entry name" value="ACRIFLAVINRP"/>
</dbReference>
<dbReference type="GO" id="GO:0006605">
    <property type="term" value="P:protein targeting"/>
    <property type="evidence" value="ECO:0007669"/>
    <property type="project" value="UniProtKB-UniRule"/>
</dbReference>
<evidence type="ECO:0000256" key="9">
    <source>
        <dbReference type="HAMAP-Rule" id="MF_01463"/>
    </source>
</evidence>
<evidence type="ECO:0000256" key="4">
    <source>
        <dbReference type="ARBA" id="ARBA00022692"/>
    </source>
</evidence>
<organism evidence="14 15">
    <name type="scientific">Pseudoalteromonas rubra</name>
    <dbReference type="NCBI Taxonomy" id="43658"/>
    <lineage>
        <taxon>Bacteria</taxon>
        <taxon>Pseudomonadati</taxon>
        <taxon>Pseudomonadota</taxon>
        <taxon>Gammaproteobacteria</taxon>
        <taxon>Alteromonadales</taxon>
        <taxon>Pseudoalteromonadaceae</taxon>
        <taxon>Pseudoalteromonas</taxon>
    </lineage>
</organism>
<evidence type="ECO:0000256" key="2">
    <source>
        <dbReference type="ARBA" id="ARBA00022448"/>
    </source>
</evidence>
<dbReference type="EMBL" id="LFZX01000001">
    <property type="protein sequence ID" value="KNC69195.1"/>
    <property type="molecule type" value="Genomic_DNA"/>
</dbReference>
<proteinExistence type="inferred from homology"/>
<comment type="function">
    <text evidence="9">Part of the Sec protein translocase complex. Interacts with the SecYEG preprotein conducting channel. SecDF uses the proton motive force (PMF) to complete protein translocation after the ATP-dependent function of SecA.</text>
</comment>
<dbReference type="InterPro" id="IPR022813">
    <property type="entry name" value="SecD/SecF_arch_bac"/>
</dbReference>
<dbReference type="InterPro" id="IPR055344">
    <property type="entry name" value="SecD_SecF_C_bact"/>
</dbReference>
<evidence type="ECO:0000256" key="5">
    <source>
        <dbReference type="ARBA" id="ARBA00022927"/>
    </source>
</evidence>
<feature type="domain" description="Protein translocase subunit SecDF P1" evidence="12">
    <location>
        <begin position="238"/>
        <end position="296"/>
    </location>
</feature>
<dbReference type="Gene3D" id="1.20.1640.10">
    <property type="entry name" value="Multidrug efflux transporter AcrB transmembrane domain"/>
    <property type="match status" value="1"/>
</dbReference>
<evidence type="ECO:0000259" key="10">
    <source>
        <dbReference type="Pfam" id="PF02355"/>
    </source>
</evidence>
<dbReference type="InterPro" id="IPR005791">
    <property type="entry name" value="SecD"/>
</dbReference>
<dbReference type="OrthoDB" id="9805019at2"/>
<feature type="transmembrane region" description="Helical" evidence="9">
    <location>
        <begin position="498"/>
        <end position="519"/>
    </location>
</feature>
<dbReference type="HAMAP" id="MF_01463_B">
    <property type="entry name" value="SecD_B"/>
    <property type="match status" value="1"/>
</dbReference>
<dbReference type="Pfam" id="PF02355">
    <property type="entry name" value="SecD_SecF_C"/>
    <property type="match status" value="1"/>
</dbReference>
<evidence type="ECO:0000256" key="8">
    <source>
        <dbReference type="ARBA" id="ARBA00023136"/>
    </source>
</evidence>
<feature type="transmembrane region" description="Helical" evidence="9">
    <location>
        <begin position="441"/>
        <end position="462"/>
    </location>
</feature>
<dbReference type="Proteomes" id="UP000036850">
    <property type="component" value="Unassembled WGS sequence"/>
</dbReference>
<dbReference type="Gene3D" id="3.30.1360.200">
    <property type="match status" value="1"/>
</dbReference>
<dbReference type="FunFam" id="1.20.1640.10:FF:000004">
    <property type="entry name" value="Protein translocase subunit SecD"/>
    <property type="match status" value="1"/>
</dbReference>
<evidence type="ECO:0000259" key="12">
    <source>
        <dbReference type="Pfam" id="PF21760"/>
    </source>
</evidence>
<dbReference type="InterPro" id="IPR001036">
    <property type="entry name" value="Acrflvin-R"/>
</dbReference>
<accession>A0A0L0EXP9</accession>
<evidence type="ECO:0000259" key="11">
    <source>
        <dbReference type="Pfam" id="PF13721"/>
    </source>
</evidence>
<evidence type="ECO:0000259" key="13">
    <source>
        <dbReference type="Pfam" id="PF22599"/>
    </source>
</evidence>
<keyword evidence="4 9" id="KW-0812">Transmembrane</keyword>
<dbReference type="InterPro" id="IPR048634">
    <property type="entry name" value="SecD_SecF_C"/>
</dbReference>
<dbReference type="Pfam" id="PF21760">
    <property type="entry name" value="SecD_1st"/>
    <property type="match status" value="1"/>
</dbReference>
<evidence type="ECO:0000256" key="7">
    <source>
        <dbReference type="ARBA" id="ARBA00023010"/>
    </source>
</evidence>
<keyword evidence="2 9" id="KW-0813">Transport</keyword>
<keyword evidence="8 9" id="KW-0472">Membrane</keyword>
<keyword evidence="7 9" id="KW-0811">Translocation</keyword>
<reference evidence="15" key="1">
    <citation type="submission" date="2015-07" db="EMBL/GenBank/DDBJ databases">
        <title>Draft genome sequence of a Pseudoalteromonas rubra strain, OCN096, isolated from Kaneohe Bay, Oahu, Hawaii.</title>
        <authorList>
            <person name="Beurmann S."/>
            <person name="Ushijima B."/>
            <person name="Belcaid M."/>
            <person name="Callahan S.M."/>
            <person name="Aeby G.S."/>
        </authorList>
    </citation>
    <scope>NUCLEOTIDE SEQUENCE [LARGE SCALE GENOMIC DNA]</scope>
    <source>
        <strain evidence="15">OCN096</strain>
    </source>
</reference>
<evidence type="ECO:0000313" key="15">
    <source>
        <dbReference type="Proteomes" id="UP000036850"/>
    </source>
</evidence>
<feature type="domain" description="Protein export membrane protein SecD/SecF C-terminal" evidence="10">
    <location>
        <begin position="425"/>
        <end position="595"/>
    </location>
</feature>
<dbReference type="SUPFAM" id="SSF82866">
    <property type="entry name" value="Multidrug efflux transporter AcrB transmembrane domain"/>
    <property type="match status" value="1"/>
</dbReference>
<dbReference type="GO" id="GO:0043952">
    <property type="term" value="P:protein transport by the Sec complex"/>
    <property type="evidence" value="ECO:0007669"/>
    <property type="project" value="UniProtKB-UniRule"/>
</dbReference>
<comment type="caution">
    <text evidence="9">Lacks conserved residue(s) required for the propagation of feature annotation.</text>
</comment>
<feature type="domain" description="SecD export protein N-terminal TM" evidence="11">
    <location>
        <begin position="17"/>
        <end position="107"/>
    </location>
</feature>
<feature type="domain" description="SecDF P1 head subdomain" evidence="13">
    <location>
        <begin position="312"/>
        <end position="422"/>
    </location>
</feature>
<dbReference type="AlphaFoldDB" id="A0A0L0EXP9"/>
<keyword evidence="3 9" id="KW-1003">Cell membrane</keyword>
<dbReference type="InterPro" id="IPR048631">
    <property type="entry name" value="SecD_1st"/>
</dbReference>
<dbReference type="NCBIfam" id="TIGR00916">
    <property type="entry name" value="2A0604s01"/>
    <property type="match status" value="1"/>
</dbReference>
<feature type="transmembrane region" description="Helical" evidence="9">
    <location>
        <begin position="540"/>
        <end position="563"/>
    </location>
</feature>
<dbReference type="GO" id="GO:0065002">
    <property type="term" value="P:intracellular protein transmembrane transport"/>
    <property type="evidence" value="ECO:0007669"/>
    <property type="project" value="UniProtKB-UniRule"/>
</dbReference>
<dbReference type="Pfam" id="PF22599">
    <property type="entry name" value="SecDF_P1_head"/>
    <property type="match status" value="1"/>
</dbReference>
<comment type="similarity">
    <text evidence="9">Belongs to the SecD/SecF family. SecD subfamily.</text>
</comment>
<sequence length="604" mass="64802">MNRKTNAARTVWPARLKRLLVVAVILVLGLCAMPNLYQNKTQLSISALPQAQTLPSPDTLVHLLQSHGFSVAQIGSGEPTLVTLTSQTASASAQAVLAEALRDQATVKVVEQATAPYWLQRLGLSPIKLGLDLNGGVLFVLKVDTDKALEKRMENIALEAKSQRIRDKLKGVRIERSSVAGLELVALPQGAAALQQLQTTLLAQFQHLSVQTHKHGNLLRATLSYDEAGKAAFEKQTMTQALTTLRSRIEELGITEAVTQRQGANYIRIELPGVQDPAAAKRIIGATAQLSFHALQEFGGKRVKAEHGIVGLDPLAIFTGADIDSAQAGRDEYGKPLVQLFLSSRGGDKMLRFSRANVGEPMATMYSEYIADSRGDIRQSSQVISVATIQQVLGQRFSITNLGSWQKAQDLALLLRAGSLDAPLTIVTERTIGPNLGAQNIASGFGALALGLSLTLGFMLLWYRKLGVIACMALVANLVCLVGLMSLLPGVVLTLPGIAGLVLTIGMAVDTNVIIFERIKEERRQGSSMRAALQRGYQQAQSSIIDANLTTMITALVLMSIGYGPVKGFAITLALGIITSMFCGVVVSGQLSQWFYRTKSAKGA</sequence>
<protein>
    <recommendedName>
        <fullName evidence="9">Protein translocase subunit SecD</fullName>
    </recommendedName>
</protein>
<name>A0A0L0EXP9_9GAMM</name>
<dbReference type="PANTHER" id="PTHR30081:SF13">
    <property type="entry name" value="PROTEIN TRANSLOCASE SUBUNIT SECD"/>
    <property type="match status" value="1"/>
</dbReference>
<evidence type="ECO:0000256" key="1">
    <source>
        <dbReference type="ARBA" id="ARBA00004651"/>
    </source>
</evidence>